<dbReference type="PROSITE" id="PS50932">
    <property type="entry name" value="HTH_LACI_2"/>
    <property type="match status" value="1"/>
</dbReference>
<sequence length="335" mass="35485">MTRPPTIYSLAADLGVHASTVSRAFSRPELITPEIRDRVLARAAEVGYRPNQAARSLVTGRNAAIGLVLPDIENPFFPPLVRATQAASSGAGRRVILSDGEMRPDRELELSAELAEHVDGLLIASPLNTPAALREATGGTPVVLINRRSSGFSSVIVDNSAALRDAAQELTARGHRRIAFLGGPDDSWTAARRATAIRRWSSSDADVVQVGGFDASYDGGRRAAEALAHSGATAGIAFDDLMACGVLAGLAEHGISVPRDFSLIGCDDVLISRVLTPPLTTIAAPIEELGRLAVETLDELITTPDRPSRSRTLRGALVVRASIGPPPRRLRTFLS</sequence>
<dbReference type="CDD" id="cd06267">
    <property type="entry name" value="PBP1_LacI_sugar_binding-like"/>
    <property type="match status" value="1"/>
</dbReference>
<keyword evidence="2" id="KW-0238">DNA-binding</keyword>
<dbReference type="GO" id="GO:0000976">
    <property type="term" value="F:transcription cis-regulatory region binding"/>
    <property type="evidence" value="ECO:0007669"/>
    <property type="project" value="TreeGrafter"/>
</dbReference>
<dbReference type="SUPFAM" id="SSF47413">
    <property type="entry name" value="lambda repressor-like DNA-binding domains"/>
    <property type="match status" value="1"/>
</dbReference>
<dbReference type="OrthoDB" id="3258243at2"/>
<evidence type="ECO:0000256" key="3">
    <source>
        <dbReference type="ARBA" id="ARBA00023163"/>
    </source>
</evidence>
<accession>A0A1H1X5F1</accession>
<evidence type="ECO:0000313" key="6">
    <source>
        <dbReference type="Proteomes" id="UP000199103"/>
    </source>
</evidence>
<name>A0A1H1X5F1_9ACTN</name>
<protein>
    <submittedName>
        <fullName evidence="5">Transcriptional regulator, LacI family</fullName>
    </submittedName>
</protein>
<dbReference type="InterPro" id="IPR028082">
    <property type="entry name" value="Peripla_BP_I"/>
</dbReference>
<dbReference type="SUPFAM" id="SSF53822">
    <property type="entry name" value="Periplasmic binding protein-like I"/>
    <property type="match status" value="1"/>
</dbReference>
<dbReference type="Proteomes" id="UP000199103">
    <property type="component" value="Chromosome I"/>
</dbReference>
<dbReference type="RefSeq" id="WP_091527124.1">
    <property type="nucleotide sequence ID" value="NZ_LT629772.1"/>
</dbReference>
<dbReference type="InterPro" id="IPR000843">
    <property type="entry name" value="HTH_LacI"/>
</dbReference>
<gene>
    <name evidence="5" type="ORF">SAMN04489812_3931</name>
</gene>
<evidence type="ECO:0000259" key="4">
    <source>
        <dbReference type="PROSITE" id="PS50932"/>
    </source>
</evidence>
<organism evidence="5 6">
    <name type="scientific">Microlunatus soli</name>
    <dbReference type="NCBI Taxonomy" id="630515"/>
    <lineage>
        <taxon>Bacteria</taxon>
        <taxon>Bacillati</taxon>
        <taxon>Actinomycetota</taxon>
        <taxon>Actinomycetes</taxon>
        <taxon>Propionibacteriales</taxon>
        <taxon>Propionibacteriaceae</taxon>
        <taxon>Microlunatus</taxon>
    </lineage>
</organism>
<proteinExistence type="predicted"/>
<reference evidence="5 6" key="1">
    <citation type="submission" date="2016-10" db="EMBL/GenBank/DDBJ databases">
        <authorList>
            <person name="de Groot N.N."/>
        </authorList>
    </citation>
    <scope>NUCLEOTIDE SEQUENCE [LARGE SCALE GENOMIC DNA]</scope>
    <source>
        <strain evidence="5 6">DSM 21800</strain>
    </source>
</reference>
<evidence type="ECO:0000256" key="1">
    <source>
        <dbReference type="ARBA" id="ARBA00023015"/>
    </source>
</evidence>
<dbReference type="PANTHER" id="PTHR30146:SF138">
    <property type="entry name" value="TRANSCRIPTIONAL REGULATORY PROTEIN"/>
    <property type="match status" value="1"/>
</dbReference>
<dbReference type="InterPro" id="IPR046335">
    <property type="entry name" value="LacI/GalR-like_sensor"/>
</dbReference>
<dbReference type="Gene3D" id="1.10.260.40">
    <property type="entry name" value="lambda repressor-like DNA-binding domains"/>
    <property type="match status" value="1"/>
</dbReference>
<dbReference type="GO" id="GO:0003700">
    <property type="term" value="F:DNA-binding transcription factor activity"/>
    <property type="evidence" value="ECO:0007669"/>
    <property type="project" value="TreeGrafter"/>
</dbReference>
<dbReference type="AlphaFoldDB" id="A0A1H1X5F1"/>
<dbReference type="Pfam" id="PF13377">
    <property type="entry name" value="Peripla_BP_3"/>
    <property type="match status" value="1"/>
</dbReference>
<dbReference type="STRING" id="630515.SAMN04489812_3931"/>
<keyword evidence="6" id="KW-1185">Reference proteome</keyword>
<dbReference type="EMBL" id="LT629772">
    <property type="protein sequence ID" value="SDT04291.1"/>
    <property type="molecule type" value="Genomic_DNA"/>
</dbReference>
<dbReference type="PANTHER" id="PTHR30146">
    <property type="entry name" value="LACI-RELATED TRANSCRIPTIONAL REPRESSOR"/>
    <property type="match status" value="1"/>
</dbReference>
<dbReference type="CDD" id="cd01392">
    <property type="entry name" value="HTH_LacI"/>
    <property type="match status" value="1"/>
</dbReference>
<feature type="domain" description="HTH lacI-type" evidence="4">
    <location>
        <begin position="5"/>
        <end position="59"/>
    </location>
</feature>
<keyword evidence="3" id="KW-0804">Transcription</keyword>
<keyword evidence="1" id="KW-0805">Transcription regulation</keyword>
<dbReference type="InterPro" id="IPR010982">
    <property type="entry name" value="Lambda_DNA-bd_dom_sf"/>
</dbReference>
<evidence type="ECO:0000256" key="2">
    <source>
        <dbReference type="ARBA" id="ARBA00023125"/>
    </source>
</evidence>
<evidence type="ECO:0000313" key="5">
    <source>
        <dbReference type="EMBL" id="SDT04291.1"/>
    </source>
</evidence>
<dbReference type="Pfam" id="PF00356">
    <property type="entry name" value="LacI"/>
    <property type="match status" value="1"/>
</dbReference>
<dbReference type="SMART" id="SM00354">
    <property type="entry name" value="HTH_LACI"/>
    <property type="match status" value="1"/>
</dbReference>
<dbReference type="Gene3D" id="3.40.50.2300">
    <property type="match status" value="2"/>
</dbReference>